<dbReference type="Gene3D" id="3.30.450.20">
    <property type="entry name" value="PAS domain"/>
    <property type="match status" value="1"/>
</dbReference>
<dbReference type="SMART" id="SM00448">
    <property type="entry name" value="REC"/>
    <property type="match status" value="1"/>
</dbReference>
<keyword evidence="7" id="KW-0812">Transmembrane</keyword>
<dbReference type="Pfam" id="PF02518">
    <property type="entry name" value="HATPase_c"/>
    <property type="match status" value="1"/>
</dbReference>
<feature type="domain" description="Response regulatory" evidence="9">
    <location>
        <begin position="620"/>
        <end position="736"/>
    </location>
</feature>
<dbReference type="SUPFAM" id="SSF47384">
    <property type="entry name" value="Homodimeric domain of signal transducing histidine kinase"/>
    <property type="match status" value="1"/>
</dbReference>
<comment type="catalytic activity">
    <reaction evidence="1">
        <text>ATP + protein L-histidine = ADP + protein N-phospho-L-histidine.</text>
        <dbReference type="EC" id="2.7.13.3"/>
    </reaction>
</comment>
<dbReference type="PROSITE" id="PS50110">
    <property type="entry name" value="RESPONSE_REGULATORY"/>
    <property type="match status" value="1"/>
</dbReference>
<dbReference type="SMART" id="SM00388">
    <property type="entry name" value="HisKA"/>
    <property type="match status" value="1"/>
</dbReference>
<gene>
    <name evidence="10" type="ORF">AC496_5525</name>
    <name evidence="13" type="ORF">ALQ11_101550</name>
    <name evidence="12" type="ORF">ALQ41_00006</name>
    <name evidence="11" type="ORF">ALQ42_101529</name>
</gene>
<protein>
    <recommendedName>
        <fullName evidence="2">histidine kinase</fullName>
        <ecNumber evidence="2">2.7.13.3</ecNumber>
    </recommendedName>
</protein>
<reference evidence="15 16" key="3">
    <citation type="submission" date="2018-08" db="EMBL/GenBank/DDBJ databases">
        <title>Recombination of ecologically and evolutionarily significant loci maintains genetic cohesion in the Pseudomonas syringae species complex.</title>
        <authorList>
            <person name="Dillon M."/>
            <person name="Thakur S."/>
            <person name="Almeida R.N.D."/>
            <person name="Weir B.S."/>
            <person name="Guttman D.S."/>
        </authorList>
    </citation>
    <scope>NUCLEOTIDE SEQUENCE [LARGE SCALE GENOMIC DNA]</scope>
    <source>
        <strain evidence="13 15">ICMP 4182</strain>
        <strain evidence="11 16">ICMP 6372</strain>
        <strain evidence="12 17">ICMP 867</strain>
    </source>
</reference>
<evidence type="ECO:0000313" key="16">
    <source>
        <dbReference type="Proteomes" id="UP000273536"/>
    </source>
</evidence>
<dbReference type="EMBL" id="RBPT01000337">
    <property type="protein sequence ID" value="RMO42110.1"/>
    <property type="molecule type" value="Genomic_DNA"/>
</dbReference>
<dbReference type="InterPro" id="IPR004358">
    <property type="entry name" value="Sig_transdc_His_kin-like_C"/>
</dbReference>
<dbReference type="EMBL" id="RBPS01000281">
    <property type="protein sequence ID" value="RMO33232.1"/>
    <property type="molecule type" value="Genomic_DNA"/>
</dbReference>
<evidence type="ECO:0000256" key="7">
    <source>
        <dbReference type="SAM" id="Phobius"/>
    </source>
</evidence>
<evidence type="ECO:0000256" key="3">
    <source>
        <dbReference type="ARBA" id="ARBA00022553"/>
    </source>
</evidence>
<dbReference type="FunFam" id="3.30.565.10:FF:000006">
    <property type="entry name" value="Sensor histidine kinase WalK"/>
    <property type="match status" value="1"/>
</dbReference>
<feature type="transmembrane region" description="Helical" evidence="7">
    <location>
        <begin position="277"/>
        <end position="298"/>
    </location>
</feature>
<evidence type="ECO:0000313" key="11">
    <source>
        <dbReference type="EMBL" id="RMO33232.1"/>
    </source>
</evidence>
<evidence type="ECO:0000313" key="10">
    <source>
        <dbReference type="EMBL" id="KPC44339.1"/>
    </source>
</evidence>
<organism evidence="12 17">
    <name type="scientific">Pseudomonas savastanoi pv. glycinea</name>
    <name type="common">Pseudomonas syringae pv. glycinea</name>
    <dbReference type="NCBI Taxonomy" id="318"/>
    <lineage>
        <taxon>Bacteria</taxon>
        <taxon>Pseudomonadati</taxon>
        <taxon>Pseudomonadota</taxon>
        <taxon>Gammaproteobacteria</taxon>
        <taxon>Pseudomonadales</taxon>
        <taxon>Pseudomonadaceae</taxon>
        <taxon>Pseudomonas</taxon>
    </lineage>
</organism>
<dbReference type="PROSITE" id="PS50109">
    <property type="entry name" value="HIS_KIN"/>
    <property type="match status" value="1"/>
</dbReference>
<evidence type="ECO:0000259" key="9">
    <source>
        <dbReference type="PROSITE" id="PS50110"/>
    </source>
</evidence>
<dbReference type="GO" id="GO:0000155">
    <property type="term" value="F:phosphorelay sensor kinase activity"/>
    <property type="evidence" value="ECO:0007669"/>
    <property type="project" value="InterPro"/>
</dbReference>
<evidence type="ECO:0000256" key="6">
    <source>
        <dbReference type="PROSITE-ProRule" id="PRU00169"/>
    </source>
</evidence>
<keyword evidence="7" id="KW-0472">Membrane</keyword>
<dbReference type="InterPro" id="IPR011006">
    <property type="entry name" value="CheY-like_superfamily"/>
</dbReference>
<proteinExistence type="predicted"/>
<dbReference type="AlphaFoldDB" id="A0A0P9U5M5"/>
<evidence type="ECO:0000256" key="1">
    <source>
        <dbReference type="ARBA" id="ARBA00000085"/>
    </source>
</evidence>
<dbReference type="Proteomes" id="UP000037836">
    <property type="component" value="Unassembled WGS sequence"/>
</dbReference>
<dbReference type="InterPro" id="IPR005467">
    <property type="entry name" value="His_kinase_dom"/>
</dbReference>
<dbReference type="PANTHER" id="PTHR43547:SF2">
    <property type="entry name" value="HYBRID SIGNAL TRANSDUCTION HISTIDINE KINASE C"/>
    <property type="match status" value="1"/>
</dbReference>
<keyword evidence="14" id="KW-1185">Reference proteome</keyword>
<evidence type="ECO:0000313" key="14">
    <source>
        <dbReference type="Proteomes" id="UP000037836"/>
    </source>
</evidence>
<evidence type="ECO:0000256" key="2">
    <source>
        <dbReference type="ARBA" id="ARBA00012438"/>
    </source>
</evidence>
<dbReference type="Proteomes" id="UP000280599">
    <property type="component" value="Unassembled WGS sequence"/>
</dbReference>
<evidence type="ECO:0000313" key="13">
    <source>
        <dbReference type="EMBL" id="RMQ18362.1"/>
    </source>
</evidence>
<evidence type="ECO:0000313" key="15">
    <source>
        <dbReference type="Proteomes" id="UP000272471"/>
    </source>
</evidence>
<dbReference type="Gene3D" id="1.10.287.130">
    <property type="match status" value="1"/>
</dbReference>
<evidence type="ECO:0000259" key="8">
    <source>
        <dbReference type="PROSITE" id="PS50109"/>
    </source>
</evidence>
<dbReference type="EC" id="2.7.13.3" evidence="2"/>
<dbReference type="SUPFAM" id="SSF52172">
    <property type="entry name" value="CheY-like"/>
    <property type="match status" value="1"/>
</dbReference>
<dbReference type="InterPro" id="IPR036097">
    <property type="entry name" value="HisK_dim/P_sf"/>
</dbReference>
<sequence length="737" mass="78899">MPHFSPLHRHLMTVVLVSAIPLAACAAFAIALLLRNEEQQVVRRALETNRQTATAIRVTLDRSFNVLTAMAQSPLIESGDSSAFNVLMERVLPLMPNWQSLLMATPDGAIISRVSPHSSAPLTRPVQASSFAQMVEMPGPIAGPLAQGPSGNWAVPLRVPVMRDGELRYVLTAPLLPESISEVLTLSHLPQGWTISVFDDGGRRLARFPPAGFPVGGLVSSELMALVKSGGNEGSGITHTVTGEEVYTAYARIPNLDWTVATGIPTKEVTRKVHQAYWLYGGGLGLSLLLASLGALYASRRIGSPMLQLRNAARDIGGDRIPQLPDTRISEIHEVSIALRDSAAAWKASERARDEALTSLTVAHRELKEADRRKDVFIAILAHELRNPLSAISQAISMLSVSSASEEQRRRSLIVVERQLGHMSGLLENLLDVSRVNLGDINLRTRCLEFMSLLDSVLESMSHKARVKGIALDADISTSKLYLDADELRLTQAFVNLMDNAIKFTPEGGSIKVTVHPREKDVAVVIDDSGIGLIAAELTEIFGWFTKAASPGVDSGGLGIGLALTKHLIELHGGTITVSSPGLGHGTSFVVTLPLSANQLTVEVPPTLPPTPTMINVSRRVLVADDNEDIVGILQELFELEGHMVRVALDGLEAVACCADEMPEVVVMDIGMPNLDGLGAARAIRALPGGDAVVLIAVSGWGQAKNIEDALNAGFDRHISKPADFADLLAIVANAGK</sequence>
<dbReference type="Pfam" id="PF00072">
    <property type="entry name" value="Response_reg"/>
    <property type="match status" value="1"/>
</dbReference>
<feature type="modified residue" description="4-aspartylphosphate" evidence="6">
    <location>
        <position position="669"/>
    </location>
</feature>
<dbReference type="InterPro" id="IPR003661">
    <property type="entry name" value="HisK_dim/P_dom"/>
</dbReference>
<keyword evidence="3 6" id="KW-0597">Phosphoprotein</keyword>
<keyword evidence="4" id="KW-0808">Transferase</keyword>
<evidence type="ECO:0000256" key="5">
    <source>
        <dbReference type="ARBA" id="ARBA00022777"/>
    </source>
</evidence>
<name>A0A0P9U5M5_PSESG</name>
<feature type="transmembrane region" description="Helical" evidence="7">
    <location>
        <begin position="12"/>
        <end position="34"/>
    </location>
</feature>
<dbReference type="Gene3D" id="3.30.565.10">
    <property type="entry name" value="Histidine kinase-like ATPase, C-terminal domain"/>
    <property type="match status" value="1"/>
</dbReference>
<evidence type="ECO:0000256" key="4">
    <source>
        <dbReference type="ARBA" id="ARBA00022679"/>
    </source>
</evidence>
<dbReference type="Pfam" id="PF00512">
    <property type="entry name" value="HisKA"/>
    <property type="match status" value="1"/>
</dbReference>
<reference evidence="10 14" key="1">
    <citation type="submission" date="2015-07" db="EMBL/GenBank/DDBJ databases">
        <authorList>
            <person name="O'Brien H.E."/>
            <person name="Thakur S."/>
            <person name="Gong Y."/>
            <person name="Wang P.W."/>
            <person name="Guttman D.S."/>
        </authorList>
    </citation>
    <scope>NUCLEOTIDE SEQUENCE [LARGE SCALE GENOMIC DNA]</scope>
    <source>
        <strain evidence="10 14">BR1</strain>
    </source>
</reference>
<dbReference type="EMBL" id="LGLO01000051">
    <property type="protein sequence ID" value="KPC44339.1"/>
    <property type="molecule type" value="Genomic_DNA"/>
</dbReference>
<dbReference type="InterPro" id="IPR003594">
    <property type="entry name" value="HATPase_dom"/>
</dbReference>
<dbReference type="CDD" id="cd00082">
    <property type="entry name" value="HisKA"/>
    <property type="match status" value="1"/>
</dbReference>
<accession>A0A0P9U5M5</accession>
<reference evidence="10 14" key="2">
    <citation type="submission" date="2015-10" db="EMBL/GenBank/DDBJ databases">
        <title>Comparative genomics and high-throughput reverse genetic screens identify a new phytobacterial MAMP and an Arabidopsis receptor required for immune elicitation.</title>
        <authorList>
            <person name="Mott G.A."/>
            <person name="Thakur S."/>
            <person name="Wang P.W."/>
            <person name="Desveaux D."/>
            <person name="Guttman D.S."/>
        </authorList>
    </citation>
    <scope>NUCLEOTIDE SEQUENCE [LARGE SCALE GENOMIC DNA]</scope>
    <source>
        <strain evidence="10 14">BR1</strain>
    </source>
</reference>
<evidence type="ECO:0000313" key="17">
    <source>
        <dbReference type="Proteomes" id="UP000280599"/>
    </source>
</evidence>
<keyword evidence="7" id="KW-1133">Transmembrane helix</keyword>
<dbReference type="GO" id="GO:0005886">
    <property type="term" value="C:plasma membrane"/>
    <property type="evidence" value="ECO:0007669"/>
    <property type="project" value="UniProtKB-ARBA"/>
</dbReference>
<dbReference type="Proteomes" id="UP000272471">
    <property type="component" value="Unassembled WGS sequence"/>
</dbReference>
<dbReference type="PANTHER" id="PTHR43547">
    <property type="entry name" value="TWO-COMPONENT HISTIDINE KINASE"/>
    <property type="match status" value="1"/>
</dbReference>
<dbReference type="SUPFAM" id="SSF55874">
    <property type="entry name" value="ATPase domain of HSP90 chaperone/DNA topoisomerase II/histidine kinase"/>
    <property type="match status" value="1"/>
</dbReference>
<dbReference type="SMART" id="SM00387">
    <property type="entry name" value="HATPase_c"/>
    <property type="match status" value="1"/>
</dbReference>
<dbReference type="InterPro" id="IPR001789">
    <property type="entry name" value="Sig_transdc_resp-reg_receiver"/>
</dbReference>
<evidence type="ECO:0000313" key="12">
    <source>
        <dbReference type="EMBL" id="RMO42110.1"/>
    </source>
</evidence>
<dbReference type="InterPro" id="IPR036890">
    <property type="entry name" value="HATPase_C_sf"/>
</dbReference>
<dbReference type="PRINTS" id="PR00344">
    <property type="entry name" value="BCTRLSENSOR"/>
</dbReference>
<feature type="domain" description="Histidine kinase" evidence="8">
    <location>
        <begin position="380"/>
        <end position="597"/>
    </location>
</feature>
<dbReference type="CDD" id="cd12915">
    <property type="entry name" value="PDC2_DGC_like"/>
    <property type="match status" value="1"/>
</dbReference>
<dbReference type="EMBL" id="RBQX01000105">
    <property type="protein sequence ID" value="RMQ18362.1"/>
    <property type="molecule type" value="Genomic_DNA"/>
</dbReference>
<comment type="caution">
    <text evidence="12">The sequence shown here is derived from an EMBL/GenBank/DDBJ whole genome shotgun (WGS) entry which is preliminary data.</text>
</comment>
<dbReference type="CDD" id="cd00075">
    <property type="entry name" value="HATPase"/>
    <property type="match status" value="1"/>
</dbReference>
<dbReference type="Proteomes" id="UP000273536">
    <property type="component" value="Unassembled WGS sequence"/>
</dbReference>
<keyword evidence="5 12" id="KW-0418">Kinase</keyword>
<dbReference type="Gene3D" id="3.40.50.2300">
    <property type="match status" value="1"/>
</dbReference>